<proteinExistence type="predicted"/>
<dbReference type="EMBL" id="SMCR01000002">
    <property type="protein sequence ID" value="TCV98738.1"/>
    <property type="molecule type" value="Genomic_DNA"/>
</dbReference>
<evidence type="ECO:0000313" key="1">
    <source>
        <dbReference type="EMBL" id="TCV98738.1"/>
    </source>
</evidence>
<reference evidence="1 2" key="1">
    <citation type="submission" date="2019-03" db="EMBL/GenBank/DDBJ databases">
        <title>Genomic Encyclopedia of Type Strains, Phase IV (KMG-IV): sequencing the most valuable type-strain genomes for metagenomic binning, comparative biology and taxonomic classification.</title>
        <authorList>
            <person name="Goeker M."/>
        </authorList>
    </citation>
    <scope>NUCLEOTIDE SEQUENCE [LARGE SCALE GENOMIC DNA]</scope>
    <source>
        <strain evidence="1 2">DSM 19580</strain>
    </source>
</reference>
<accession>A0A4R3Z4A5</accession>
<sequence length="69" mass="8017">MERITISFIKNKATESVLPQLAGKRHFPRSVENRAAWNGPVEDKQLIAFSYRREFIADCVESPCRRRPV</sequence>
<organism evidence="1 2">
    <name type="scientific">Biostraticola tofi</name>
    <dbReference type="NCBI Taxonomy" id="466109"/>
    <lineage>
        <taxon>Bacteria</taxon>
        <taxon>Pseudomonadati</taxon>
        <taxon>Pseudomonadota</taxon>
        <taxon>Gammaproteobacteria</taxon>
        <taxon>Enterobacterales</taxon>
        <taxon>Bruguierivoracaceae</taxon>
        <taxon>Biostraticola</taxon>
    </lineage>
</organism>
<name>A0A4R3Z4A5_9GAMM</name>
<evidence type="ECO:0000313" key="2">
    <source>
        <dbReference type="Proteomes" id="UP000295719"/>
    </source>
</evidence>
<comment type="caution">
    <text evidence="1">The sequence shown here is derived from an EMBL/GenBank/DDBJ whole genome shotgun (WGS) entry which is preliminary data.</text>
</comment>
<dbReference type="AlphaFoldDB" id="A0A4R3Z4A5"/>
<keyword evidence="2" id="KW-1185">Reference proteome</keyword>
<gene>
    <name evidence="1" type="ORF">EDC52_10257</name>
</gene>
<protein>
    <submittedName>
        <fullName evidence="1">Uncharacterized protein</fullName>
    </submittedName>
</protein>
<dbReference type="Proteomes" id="UP000295719">
    <property type="component" value="Unassembled WGS sequence"/>
</dbReference>